<dbReference type="PaxDb" id="2850-Phatr48657"/>
<feature type="compositionally biased region" description="Basic and acidic residues" evidence="1">
    <location>
        <begin position="202"/>
        <end position="211"/>
    </location>
</feature>
<organism evidence="2 3">
    <name type="scientific">Phaeodactylum tricornutum (strain CCAP 1055/1)</name>
    <dbReference type="NCBI Taxonomy" id="556484"/>
    <lineage>
        <taxon>Eukaryota</taxon>
        <taxon>Sar</taxon>
        <taxon>Stramenopiles</taxon>
        <taxon>Ochrophyta</taxon>
        <taxon>Bacillariophyta</taxon>
        <taxon>Bacillariophyceae</taxon>
        <taxon>Bacillariophycidae</taxon>
        <taxon>Naviculales</taxon>
        <taxon>Phaeodactylaceae</taxon>
        <taxon>Phaeodactylum</taxon>
    </lineage>
</organism>
<evidence type="ECO:0000256" key="1">
    <source>
        <dbReference type="SAM" id="MobiDB-lite"/>
    </source>
</evidence>
<evidence type="ECO:0000313" key="3">
    <source>
        <dbReference type="Proteomes" id="UP000000759"/>
    </source>
</evidence>
<dbReference type="Proteomes" id="UP000000759">
    <property type="component" value="Chromosome 18"/>
</dbReference>
<feature type="region of interest" description="Disordered" evidence="1">
    <location>
        <begin position="201"/>
        <end position="234"/>
    </location>
</feature>
<dbReference type="InParanoid" id="B7G810"/>
<proteinExistence type="predicted"/>
<dbReference type="EMBL" id="CM000620">
    <property type="protein sequence ID" value="EEC45332.1"/>
    <property type="molecule type" value="Genomic_DNA"/>
</dbReference>
<sequence length="451" mass="48962">MVQLATESGPETLQQNSINANLVDQFTAERSRDGPRSSSSLLYKPRARDASRHYVYPPPLAAPPAVESAPRRQSSHPRSVTRARGSSGIPPRGKLELSDLHGLSEGEFLQALQDDPELAAAVAEQVQRRKTESTSQGRDGSRRSQPPKRASRTTESPKVWRKGERIEQLQKDGVPVFQWIVVLALLGVALYQLYKTLSEPSAADKAKATRLEKRKSGHKKEPKNKARSGTKATTLATSYSHETAHENVDEQIVAELKDAVVVPESVPSSTAAPKKKPKKAKAKTAKKSTLMNEVVAPASHTPPPERSQPLSAPVFSTKADVSLDSTDGWQTVGGDGGHVATTETPKPSVPDEKPVVPSNASTVLSNNWTEADNVHKKKKKKKKVTATKEQRQSSSVTTTHDNGVGFDAQLALELQQQENLIIPSNGTANNHENGDGDEWAPVSTRKKRNQA</sequence>
<feature type="region of interest" description="Disordered" evidence="1">
    <location>
        <begin position="119"/>
        <end position="165"/>
    </location>
</feature>
<feature type="region of interest" description="Disordered" evidence="1">
    <location>
        <begin position="264"/>
        <end position="402"/>
    </location>
</feature>
<dbReference type="HOGENOM" id="CLU_607609_0_0_1"/>
<keyword evidence="3" id="KW-1185">Reference proteome</keyword>
<reference evidence="2 3" key="1">
    <citation type="journal article" date="2008" name="Nature">
        <title>The Phaeodactylum genome reveals the evolutionary history of diatom genomes.</title>
        <authorList>
            <person name="Bowler C."/>
            <person name="Allen A.E."/>
            <person name="Badger J.H."/>
            <person name="Grimwood J."/>
            <person name="Jabbari K."/>
            <person name="Kuo A."/>
            <person name="Maheswari U."/>
            <person name="Martens C."/>
            <person name="Maumus F."/>
            <person name="Otillar R.P."/>
            <person name="Rayko E."/>
            <person name="Salamov A."/>
            <person name="Vandepoele K."/>
            <person name="Beszteri B."/>
            <person name="Gruber A."/>
            <person name="Heijde M."/>
            <person name="Katinka M."/>
            <person name="Mock T."/>
            <person name="Valentin K."/>
            <person name="Verret F."/>
            <person name="Berges J.A."/>
            <person name="Brownlee C."/>
            <person name="Cadoret J.P."/>
            <person name="Chiovitti A."/>
            <person name="Choi C.J."/>
            <person name="Coesel S."/>
            <person name="De Martino A."/>
            <person name="Detter J.C."/>
            <person name="Durkin C."/>
            <person name="Falciatore A."/>
            <person name="Fournet J."/>
            <person name="Haruta M."/>
            <person name="Huysman M.J."/>
            <person name="Jenkins B.D."/>
            <person name="Jiroutova K."/>
            <person name="Jorgensen R.E."/>
            <person name="Joubert Y."/>
            <person name="Kaplan A."/>
            <person name="Kroger N."/>
            <person name="Kroth P.G."/>
            <person name="La Roche J."/>
            <person name="Lindquist E."/>
            <person name="Lommer M."/>
            <person name="Martin-Jezequel V."/>
            <person name="Lopez P.J."/>
            <person name="Lucas S."/>
            <person name="Mangogna M."/>
            <person name="McGinnis K."/>
            <person name="Medlin L.K."/>
            <person name="Montsant A."/>
            <person name="Oudot-Le Secq M.P."/>
            <person name="Napoli C."/>
            <person name="Obornik M."/>
            <person name="Parker M.S."/>
            <person name="Petit J.L."/>
            <person name="Porcel B.M."/>
            <person name="Poulsen N."/>
            <person name="Robison M."/>
            <person name="Rychlewski L."/>
            <person name="Rynearson T.A."/>
            <person name="Schmutz J."/>
            <person name="Shapiro H."/>
            <person name="Siaut M."/>
            <person name="Stanley M."/>
            <person name="Sussman M.R."/>
            <person name="Taylor A.R."/>
            <person name="Vardi A."/>
            <person name="von Dassow P."/>
            <person name="Vyverman W."/>
            <person name="Willis A."/>
            <person name="Wyrwicz L.S."/>
            <person name="Rokhsar D.S."/>
            <person name="Weissenbach J."/>
            <person name="Armbrust E.V."/>
            <person name="Green B.R."/>
            <person name="Van de Peer Y."/>
            <person name="Grigoriev I.V."/>
        </authorList>
    </citation>
    <scope>NUCLEOTIDE SEQUENCE [LARGE SCALE GENOMIC DNA]</scope>
    <source>
        <strain evidence="2 3">CCAP 1055/1</strain>
    </source>
</reference>
<feature type="compositionally biased region" description="Polar residues" evidence="1">
    <location>
        <begin position="422"/>
        <end position="431"/>
    </location>
</feature>
<feature type="region of interest" description="Disordered" evidence="1">
    <location>
        <begin position="417"/>
        <end position="451"/>
    </location>
</feature>
<evidence type="ECO:0000313" key="2">
    <source>
        <dbReference type="EMBL" id="EEC45332.1"/>
    </source>
</evidence>
<feature type="compositionally biased region" description="Polar residues" evidence="1">
    <location>
        <begin position="1"/>
        <end position="24"/>
    </location>
</feature>
<name>B7G810_PHATC</name>
<feature type="compositionally biased region" description="Basic residues" evidence="1">
    <location>
        <begin position="375"/>
        <end position="385"/>
    </location>
</feature>
<accession>B7G810</accession>
<feature type="compositionally biased region" description="Basic residues" evidence="1">
    <location>
        <begin position="273"/>
        <end position="286"/>
    </location>
</feature>
<feature type="compositionally biased region" description="Polar residues" evidence="1">
    <location>
        <begin position="392"/>
        <end position="401"/>
    </location>
</feature>
<feature type="compositionally biased region" description="Basic residues" evidence="1">
    <location>
        <begin position="212"/>
        <end position="228"/>
    </location>
</feature>
<dbReference type="RefSeq" id="XP_002183114.1">
    <property type="nucleotide sequence ID" value="XM_002183078.1"/>
</dbReference>
<protein>
    <submittedName>
        <fullName evidence="2">Uncharacterized protein</fullName>
    </submittedName>
</protein>
<gene>
    <name evidence="2" type="ORF">PHATRDRAFT_48657</name>
</gene>
<dbReference type="KEGG" id="pti:PHATRDRAFT_48657"/>
<dbReference type="GeneID" id="7194853"/>
<dbReference type="AlphaFoldDB" id="B7G810"/>
<dbReference type="OrthoDB" id="49510at2759"/>
<reference evidence="3" key="2">
    <citation type="submission" date="2008-08" db="EMBL/GenBank/DDBJ databases">
        <authorList>
            <consortium name="Diatom Consortium"/>
            <person name="Grigoriev I."/>
            <person name="Grimwood J."/>
            <person name="Kuo A."/>
            <person name="Otillar R.P."/>
            <person name="Salamov A."/>
            <person name="Detter J.C."/>
            <person name="Lindquist E."/>
            <person name="Shapiro H."/>
            <person name="Lucas S."/>
            <person name="Glavina del Rio T."/>
            <person name="Pitluck S."/>
            <person name="Rokhsar D."/>
            <person name="Bowler C."/>
        </authorList>
    </citation>
    <scope>GENOME REANNOTATION</scope>
    <source>
        <strain evidence="3">CCAP 1055/1</strain>
    </source>
</reference>
<feature type="compositionally biased region" description="Polar residues" evidence="1">
    <location>
        <begin position="358"/>
        <end position="370"/>
    </location>
</feature>
<feature type="region of interest" description="Disordered" evidence="1">
    <location>
        <begin position="1"/>
        <end position="100"/>
    </location>
</feature>